<dbReference type="EMBL" id="CP065686">
    <property type="protein sequence ID" value="QPS42908.1"/>
    <property type="molecule type" value="Genomic_DNA"/>
</dbReference>
<protein>
    <submittedName>
        <fullName evidence="1">DUF1834 family protein</fullName>
    </submittedName>
</protein>
<proteinExistence type="predicted"/>
<evidence type="ECO:0000313" key="2">
    <source>
        <dbReference type="Proteomes" id="UP000594943"/>
    </source>
</evidence>
<sequence length="222" mass="24602">MPYVPIVTAVELGVVDRLTRGLGKMVAEVKTYGGEFDDDELESVVRRFPAAWVTFGGVKRTDPVATSRSKWKAEATFVVMVGARSVRNEETSRHGGPAHIEVGTNLLISAVRHLLNQQDMGLPIRHFAPGAIRTLFNTKVRSDAMSVYALEFHTAWVEDTLFVGAFPQGSVEGPLGEVFEQYDGQLDPPTPDWKSTLLRYYLQPGTDRSADAVDHIEMKEQP</sequence>
<dbReference type="AlphaFoldDB" id="A0A7U4SQU4"/>
<dbReference type="RefSeq" id="WP_006025674.1">
    <property type="nucleotide sequence ID" value="NZ_CP013380.1"/>
</dbReference>
<accession>A0A7U4SQU4</accession>
<evidence type="ECO:0000313" key="1">
    <source>
        <dbReference type="EMBL" id="QPS42908.1"/>
    </source>
</evidence>
<reference evidence="1 2" key="1">
    <citation type="submission" date="2020-12" db="EMBL/GenBank/DDBJ databases">
        <title>FDA dAtabase for Regulatory Grade micrObial Sequences (FDA-ARGOS): Supporting development and validation of Infectious Disease Dx tests.</title>
        <authorList>
            <person name="Nelson B."/>
            <person name="Plummer A."/>
            <person name="Tallon L."/>
            <person name="Sadzewicz L."/>
            <person name="Zhao X."/>
            <person name="Boylan J."/>
            <person name="Ott S."/>
            <person name="Bowen H."/>
            <person name="Vavikolanu K."/>
            <person name="Mehta A."/>
            <person name="Aluvathingal J."/>
            <person name="Nadendla S."/>
            <person name="Myers T."/>
            <person name="Yan Y."/>
            <person name="Sichtig H."/>
        </authorList>
    </citation>
    <scope>NUCLEOTIDE SEQUENCE [LARGE SCALE GENOMIC DNA]</scope>
    <source>
        <strain evidence="1 2">FDAARGOS_899</strain>
    </source>
</reference>
<dbReference type="Proteomes" id="UP000594943">
    <property type="component" value="Chromosome 1"/>
</dbReference>
<dbReference type="InterPro" id="IPR014972">
    <property type="entry name" value="Phage_Mu_Gp37"/>
</dbReference>
<dbReference type="KEGG" id="bhg:I6G56_15165"/>
<name>A0A7U4SQU4_9BURK</name>
<accession>A0A7T2TZF3</accession>
<gene>
    <name evidence="1" type="ORF">I6G56_15165</name>
</gene>
<dbReference type="Pfam" id="PF08873">
    <property type="entry name" value="Phage_Mu_Gp37"/>
    <property type="match status" value="1"/>
</dbReference>
<organism evidence="1 2">
    <name type="scientific">Burkholderia humptydooensis</name>
    <dbReference type="NCBI Taxonomy" id="430531"/>
    <lineage>
        <taxon>Bacteria</taxon>
        <taxon>Pseudomonadati</taxon>
        <taxon>Pseudomonadota</taxon>
        <taxon>Betaproteobacteria</taxon>
        <taxon>Burkholderiales</taxon>
        <taxon>Burkholderiaceae</taxon>
        <taxon>Burkholderia</taxon>
        <taxon>pseudomallei group</taxon>
    </lineage>
</organism>